<keyword evidence="4" id="KW-1185">Reference proteome</keyword>
<reference evidence="3 4" key="1">
    <citation type="submission" date="2019-01" db="EMBL/GenBank/DDBJ databases">
        <title>Zoogloea oleivorans genome sequencing and assembly.</title>
        <authorList>
            <person name="Tancsics A."/>
            <person name="Farkas M."/>
            <person name="Kriszt B."/>
            <person name="Maroti G."/>
            <person name="Horvath B."/>
        </authorList>
    </citation>
    <scope>NUCLEOTIDE SEQUENCE [LARGE SCALE GENOMIC DNA]</scope>
    <source>
        <strain evidence="3 4">Buc</strain>
    </source>
</reference>
<name>A0A6C2CYD2_9RHOO</name>
<dbReference type="RefSeq" id="WP_148579179.1">
    <property type="nucleotide sequence ID" value="NZ_JAVEUW010000021.1"/>
</dbReference>
<dbReference type="AlphaFoldDB" id="A0A6C2CYD2"/>
<evidence type="ECO:0000259" key="2">
    <source>
        <dbReference type="Pfam" id="PF04509"/>
    </source>
</evidence>
<dbReference type="Proteomes" id="UP000389128">
    <property type="component" value="Unassembled WGS sequence"/>
</dbReference>
<dbReference type="SUPFAM" id="SSF103039">
    <property type="entry name" value="CheC-like"/>
    <property type="match status" value="1"/>
</dbReference>
<dbReference type="Gene3D" id="3.40.1550.10">
    <property type="entry name" value="CheC-like"/>
    <property type="match status" value="1"/>
</dbReference>
<evidence type="ECO:0000256" key="1">
    <source>
        <dbReference type="ARBA" id="ARBA00022500"/>
    </source>
</evidence>
<evidence type="ECO:0000313" key="3">
    <source>
        <dbReference type="EMBL" id="TYC58479.1"/>
    </source>
</evidence>
<accession>A0A6C2CYD2</accession>
<dbReference type="InterPro" id="IPR007597">
    <property type="entry name" value="CheC"/>
</dbReference>
<dbReference type="InterPro" id="IPR051469">
    <property type="entry name" value="FliN/MopA/SpaO"/>
</dbReference>
<dbReference type="PANTHER" id="PTHR43484:SF1">
    <property type="entry name" value="FLAGELLAR MOTOR SWITCH PROTEIN FLIN"/>
    <property type="match status" value="1"/>
</dbReference>
<dbReference type="PANTHER" id="PTHR43484">
    <property type="match status" value="1"/>
</dbReference>
<dbReference type="GO" id="GO:0016787">
    <property type="term" value="F:hydrolase activity"/>
    <property type="evidence" value="ECO:0007669"/>
    <property type="project" value="InterPro"/>
</dbReference>
<gene>
    <name evidence="3" type="ORF">ETQ85_11400</name>
</gene>
<dbReference type="GO" id="GO:0006935">
    <property type="term" value="P:chemotaxis"/>
    <property type="evidence" value="ECO:0007669"/>
    <property type="project" value="UniProtKB-KW"/>
</dbReference>
<feature type="domain" description="CheC-like protein" evidence="2">
    <location>
        <begin position="113"/>
        <end position="140"/>
    </location>
</feature>
<dbReference type="OrthoDB" id="274823at2"/>
<dbReference type="EMBL" id="SDKK01000009">
    <property type="protein sequence ID" value="TYC58479.1"/>
    <property type="molecule type" value="Genomic_DNA"/>
</dbReference>
<keyword evidence="1" id="KW-0145">Chemotaxis</keyword>
<dbReference type="InterPro" id="IPR028976">
    <property type="entry name" value="CheC-like_sf"/>
</dbReference>
<organism evidence="3 4">
    <name type="scientific">Zoogloea oleivorans</name>
    <dbReference type="NCBI Taxonomy" id="1552750"/>
    <lineage>
        <taxon>Bacteria</taxon>
        <taxon>Pseudomonadati</taxon>
        <taxon>Pseudomonadota</taxon>
        <taxon>Betaproteobacteria</taxon>
        <taxon>Rhodocyclales</taxon>
        <taxon>Zoogloeaceae</taxon>
        <taxon>Zoogloea</taxon>
    </lineage>
</organism>
<sequence length="214" mass="23391">MRSFSELEMDALTEAFNLSLGEAAATFSAIVREEIELSVPTIEILSRDGLTQRLESSQPAGASERLCRINQHFNAASGFQTDALLLFPEHGSLEIVRRMLGDDTPIQHITELEQDALAEIGNIIINSCMSSLANLFKTEMTGSLPRVQSRTVASLLDDKDASDVILVARIGMSMAAHNLSGFVLFIMDVPSIENFMAQVSRLFHLPEPGESPVL</sequence>
<dbReference type="Pfam" id="PF04509">
    <property type="entry name" value="CheC"/>
    <property type="match status" value="1"/>
</dbReference>
<protein>
    <submittedName>
        <fullName evidence="3">Chemotaxis protein CheC</fullName>
    </submittedName>
</protein>
<evidence type="ECO:0000313" key="4">
    <source>
        <dbReference type="Proteomes" id="UP000389128"/>
    </source>
</evidence>
<proteinExistence type="predicted"/>
<comment type="caution">
    <text evidence="3">The sequence shown here is derived from an EMBL/GenBank/DDBJ whole genome shotgun (WGS) entry which is preliminary data.</text>
</comment>
<dbReference type="CDD" id="cd17910">
    <property type="entry name" value="CheC_ClassII"/>
    <property type="match status" value="1"/>
</dbReference>